<feature type="transmembrane region" description="Helical" evidence="1">
    <location>
        <begin position="432"/>
        <end position="449"/>
    </location>
</feature>
<dbReference type="STRING" id="1125725.HMPREF1325_0473"/>
<organism evidence="3 5">
    <name type="scientific">Treponema socranskii subsp. socranskii VPI DR56BR1116 = ATCC 35536</name>
    <dbReference type="NCBI Taxonomy" id="1125725"/>
    <lineage>
        <taxon>Bacteria</taxon>
        <taxon>Pseudomonadati</taxon>
        <taxon>Spirochaetota</taxon>
        <taxon>Spirochaetia</taxon>
        <taxon>Spirochaetales</taxon>
        <taxon>Treponemataceae</taxon>
        <taxon>Treponema</taxon>
    </lineage>
</organism>
<dbReference type="Proteomes" id="UP000016412">
    <property type="component" value="Unassembled WGS sequence"/>
</dbReference>
<feature type="transmembrane region" description="Helical" evidence="1">
    <location>
        <begin position="106"/>
        <end position="130"/>
    </location>
</feature>
<evidence type="ECO:0000256" key="1">
    <source>
        <dbReference type="SAM" id="Phobius"/>
    </source>
</evidence>
<feature type="transmembrane region" description="Helical" evidence="1">
    <location>
        <begin position="20"/>
        <end position="47"/>
    </location>
</feature>
<evidence type="ECO:0000313" key="5">
    <source>
        <dbReference type="Proteomes" id="UP000016412"/>
    </source>
</evidence>
<feature type="transmembrane region" description="Helical" evidence="1">
    <location>
        <begin position="409"/>
        <end position="425"/>
    </location>
</feature>
<dbReference type="PANTHER" id="PTHR35342">
    <property type="entry name" value="TRICARBOXYLIC TRANSPORT PROTEIN"/>
    <property type="match status" value="1"/>
</dbReference>
<feature type="transmembrane region" description="Helical" evidence="1">
    <location>
        <begin position="198"/>
        <end position="218"/>
    </location>
</feature>
<dbReference type="eggNOG" id="COG3333">
    <property type="taxonomic scope" value="Bacteria"/>
</dbReference>
<accession>U1F7X3</accession>
<dbReference type="PATRIC" id="fig|1125725.3.peg.1911"/>
<feature type="transmembrane region" description="Helical" evidence="1">
    <location>
        <begin position="383"/>
        <end position="403"/>
    </location>
</feature>
<keyword evidence="6" id="KW-1185">Reference proteome</keyword>
<dbReference type="InterPro" id="IPR002823">
    <property type="entry name" value="DUF112_TM"/>
</dbReference>
<evidence type="ECO:0000313" key="4">
    <source>
        <dbReference type="EMBL" id="ERK03406.1"/>
    </source>
</evidence>
<feature type="transmembrane region" description="Helical" evidence="1">
    <location>
        <begin position="469"/>
        <end position="487"/>
    </location>
</feature>
<feature type="transmembrane region" description="Helical" evidence="1">
    <location>
        <begin position="353"/>
        <end position="371"/>
    </location>
</feature>
<dbReference type="EMBL" id="AVQI01000033">
    <property type="protein sequence ID" value="ERK03406.1"/>
    <property type="molecule type" value="Genomic_DNA"/>
</dbReference>
<dbReference type="RefSeq" id="WP_021330905.1">
    <property type="nucleotide sequence ID" value="NZ_AUZJ01000048.1"/>
</dbReference>
<dbReference type="AlphaFoldDB" id="U1F7X3"/>
<keyword evidence="1" id="KW-0812">Transmembrane</keyword>
<protein>
    <submittedName>
        <fullName evidence="3">Tripartite tricarboxylate transporter TctA family protein</fullName>
    </submittedName>
</protein>
<dbReference type="Proteomes" id="UP000016646">
    <property type="component" value="Unassembled WGS sequence"/>
</dbReference>
<dbReference type="OrthoDB" id="359531at2"/>
<feature type="transmembrane region" description="Helical" evidence="1">
    <location>
        <begin position="167"/>
        <end position="186"/>
    </location>
</feature>
<dbReference type="EMBL" id="AUZJ01000048">
    <property type="protein sequence ID" value="ERF60107.1"/>
    <property type="molecule type" value="Genomic_DNA"/>
</dbReference>
<reference evidence="5 6" key="1">
    <citation type="submission" date="2013-08" db="EMBL/GenBank/DDBJ databases">
        <authorList>
            <person name="Durkin A.S."/>
            <person name="Haft D.R."/>
            <person name="McCorrison J."/>
            <person name="Torralba M."/>
            <person name="Gillis M."/>
            <person name="Haft D.H."/>
            <person name="Methe B."/>
            <person name="Sutton G."/>
            <person name="Nelson K.E."/>
        </authorList>
    </citation>
    <scope>NUCLEOTIDE SEQUENCE [LARGE SCALE GENOMIC DNA]</scope>
    <source>
        <strain evidence="4 6">ATCC 35536</strain>
        <strain evidence="3 5">VPI DR56BR1116</strain>
    </source>
</reference>
<gene>
    <name evidence="4" type="ORF">HMPREF0860_2062</name>
    <name evidence="3" type="ORF">HMPREF1325_0473</name>
</gene>
<evidence type="ECO:0000259" key="2">
    <source>
        <dbReference type="Pfam" id="PF01970"/>
    </source>
</evidence>
<keyword evidence="1" id="KW-1133">Transmembrane helix</keyword>
<dbReference type="PANTHER" id="PTHR35342:SF5">
    <property type="entry name" value="TRICARBOXYLIC TRANSPORT PROTEIN"/>
    <property type="match status" value="1"/>
</dbReference>
<dbReference type="Pfam" id="PF01970">
    <property type="entry name" value="TctA"/>
    <property type="match status" value="1"/>
</dbReference>
<evidence type="ECO:0000313" key="6">
    <source>
        <dbReference type="Proteomes" id="UP000016646"/>
    </source>
</evidence>
<feature type="transmembrane region" description="Helical" evidence="1">
    <location>
        <begin position="142"/>
        <end position="161"/>
    </location>
</feature>
<proteinExistence type="predicted"/>
<comment type="caution">
    <text evidence="3">The sequence shown here is derived from an EMBL/GenBank/DDBJ whole genome shotgun (WGS) entry which is preliminary data.</text>
</comment>
<sequence>MDVILLGFQALFANPINLVLLAFGIFMGIFFGAIPGLTATLGVCLMIPFTYKLAPVAGITLLVSIYVGGISGGLITATLINIPGTPSSIFTCWDGYPMTKKGKPDIALALGVTASLIGGTFSAIILFGIAPQLAKVALYFNNWEYFAVSLMGVAIVVGMSGNDLLRSLIGAIIGLILGAVGLDVITGSSRLCFNQWQLQGGITSTALMMGLFAIREIFDQTKDMHKPREKVHLKKVSFLPPWKELKQCGRAIFGGCSIGTGIGILPGIGQNAATILSYNYAKSVSKHPEEFGKGSPEGICASESSNNAVNGGALIPLLTLGIPGDMTTAMMIGGLMIHGIQPGPLLFKTNVDVVGATMAVYFIANFVMYLMELGLMKVFVKMINIKLSLLFPAIILCCVLGVFAMNNRIFDVWILIAFGIFGYILKQLNIDLTPVILGYILGPIVEKYYRLGMISANGNFLDLFTRPVATIFFIVSVLFIVVPYTKLGKLRIVKNR</sequence>
<name>U1F7X3_TRESO</name>
<keyword evidence="1" id="KW-0472">Membrane</keyword>
<feature type="transmembrane region" description="Helical" evidence="1">
    <location>
        <begin position="59"/>
        <end position="80"/>
    </location>
</feature>
<feature type="domain" description="DUF112" evidence="2">
    <location>
        <begin position="18"/>
        <end position="437"/>
    </location>
</feature>
<evidence type="ECO:0000313" key="3">
    <source>
        <dbReference type="EMBL" id="ERF60107.1"/>
    </source>
</evidence>